<dbReference type="HOGENOM" id="CLU_1447874_0_0_1"/>
<evidence type="ECO:0000313" key="3">
    <source>
        <dbReference type="Proteomes" id="UP000016933"/>
    </source>
</evidence>
<feature type="signal peptide" evidence="1">
    <location>
        <begin position="1"/>
        <end position="17"/>
    </location>
</feature>
<keyword evidence="3" id="KW-1185">Reference proteome</keyword>
<dbReference type="AlphaFoldDB" id="N1PRI2"/>
<accession>N1PRI2</accession>
<name>N1PRI2_DOTSN</name>
<evidence type="ECO:0000256" key="1">
    <source>
        <dbReference type="SAM" id="SignalP"/>
    </source>
</evidence>
<dbReference type="Proteomes" id="UP000016933">
    <property type="component" value="Unassembled WGS sequence"/>
</dbReference>
<proteinExistence type="predicted"/>
<keyword evidence="1" id="KW-0732">Signal</keyword>
<sequence length="181" mass="18147">MARITFVPIMFSALAAASTYTGVATFNDYAAQSNTVCGSKTGTSGTYGAAIGDLSPDIWSGNKCSGSIDTSKCNGQSPISGYSGPACPTTTCGKCFKVCNKGGYGGASIGGVGNCVVVDIIDACPSESAYNFCKTDVPADERCGSGSTNALDIDESAYKALTGEAFGSGPNLEVSITPASC</sequence>
<evidence type="ECO:0008006" key="4">
    <source>
        <dbReference type="Google" id="ProtNLM"/>
    </source>
</evidence>
<dbReference type="EMBL" id="KB446538">
    <property type="protein sequence ID" value="EME45029.1"/>
    <property type="molecule type" value="Genomic_DNA"/>
</dbReference>
<reference evidence="3" key="1">
    <citation type="journal article" date="2012" name="PLoS Genet.">
        <title>The genomes of the fungal plant pathogens Cladosporium fulvum and Dothistroma septosporum reveal adaptation to different hosts and lifestyles but also signatures of common ancestry.</title>
        <authorList>
            <person name="de Wit P.J.G.M."/>
            <person name="van der Burgt A."/>
            <person name="Oekmen B."/>
            <person name="Stergiopoulos I."/>
            <person name="Abd-Elsalam K.A."/>
            <person name="Aerts A.L."/>
            <person name="Bahkali A.H."/>
            <person name="Beenen H.G."/>
            <person name="Chettri P."/>
            <person name="Cox M.P."/>
            <person name="Datema E."/>
            <person name="de Vries R.P."/>
            <person name="Dhillon B."/>
            <person name="Ganley A.R."/>
            <person name="Griffiths S.A."/>
            <person name="Guo Y."/>
            <person name="Hamelin R.C."/>
            <person name="Henrissat B."/>
            <person name="Kabir M.S."/>
            <person name="Jashni M.K."/>
            <person name="Kema G."/>
            <person name="Klaubauf S."/>
            <person name="Lapidus A."/>
            <person name="Levasseur A."/>
            <person name="Lindquist E."/>
            <person name="Mehrabi R."/>
            <person name="Ohm R.A."/>
            <person name="Owen T.J."/>
            <person name="Salamov A."/>
            <person name="Schwelm A."/>
            <person name="Schijlen E."/>
            <person name="Sun H."/>
            <person name="van den Burg H.A."/>
            <person name="van Ham R.C.H.J."/>
            <person name="Zhang S."/>
            <person name="Goodwin S.B."/>
            <person name="Grigoriev I.V."/>
            <person name="Collemare J."/>
            <person name="Bradshaw R.E."/>
        </authorList>
    </citation>
    <scope>NUCLEOTIDE SEQUENCE [LARGE SCALE GENOMIC DNA]</scope>
    <source>
        <strain evidence="3">NZE10 / CBS 128990</strain>
    </source>
</reference>
<dbReference type="OMA" id="CINCAGP"/>
<dbReference type="OrthoDB" id="623670at2759"/>
<evidence type="ECO:0000313" key="2">
    <source>
        <dbReference type="EMBL" id="EME45029.1"/>
    </source>
</evidence>
<reference evidence="2 3" key="2">
    <citation type="journal article" date="2012" name="PLoS Pathog.">
        <title>Diverse lifestyles and strategies of plant pathogenesis encoded in the genomes of eighteen Dothideomycetes fungi.</title>
        <authorList>
            <person name="Ohm R.A."/>
            <person name="Feau N."/>
            <person name="Henrissat B."/>
            <person name="Schoch C.L."/>
            <person name="Horwitz B.A."/>
            <person name="Barry K.W."/>
            <person name="Condon B.J."/>
            <person name="Copeland A.C."/>
            <person name="Dhillon B."/>
            <person name="Glaser F."/>
            <person name="Hesse C.N."/>
            <person name="Kosti I."/>
            <person name="LaButti K."/>
            <person name="Lindquist E.A."/>
            <person name="Lucas S."/>
            <person name="Salamov A.A."/>
            <person name="Bradshaw R.E."/>
            <person name="Ciuffetti L."/>
            <person name="Hamelin R.C."/>
            <person name="Kema G.H.J."/>
            <person name="Lawrence C."/>
            <person name="Scott J.A."/>
            <person name="Spatafora J.W."/>
            <person name="Turgeon B.G."/>
            <person name="de Wit P.J.G.M."/>
            <person name="Zhong S."/>
            <person name="Goodwin S.B."/>
            <person name="Grigoriev I.V."/>
        </authorList>
    </citation>
    <scope>NUCLEOTIDE SEQUENCE [LARGE SCALE GENOMIC DNA]</scope>
    <source>
        <strain evidence="3">NZE10 / CBS 128990</strain>
    </source>
</reference>
<protein>
    <recommendedName>
        <fullName evidence="4">Expansin-like EG45 domain-containing protein</fullName>
    </recommendedName>
</protein>
<organism evidence="2 3">
    <name type="scientific">Dothistroma septosporum (strain NZE10 / CBS 128990)</name>
    <name type="common">Red band needle blight fungus</name>
    <name type="synonym">Mycosphaerella pini</name>
    <dbReference type="NCBI Taxonomy" id="675120"/>
    <lineage>
        <taxon>Eukaryota</taxon>
        <taxon>Fungi</taxon>
        <taxon>Dikarya</taxon>
        <taxon>Ascomycota</taxon>
        <taxon>Pezizomycotina</taxon>
        <taxon>Dothideomycetes</taxon>
        <taxon>Dothideomycetidae</taxon>
        <taxon>Mycosphaerellales</taxon>
        <taxon>Mycosphaerellaceae</taxon>
        <taxon>Dothistroma</taxon>
    </lineage>
</organism>
<gene>
    <name evidence="2" type="ORF">DOTSEDRAFT_52422</name>
</gene>
<feature type="chain" id="PRO_5004109547" description="Expansin-like EG45 domain-containing protein" evidence="1">
    <location>
        <begin position="18"/>
        <end position="181"/>
    </location>
</feature>